<gene>
    <name evidence="3" type="ORF">QTN89_16190</name>
</gene>
<evidence type="ECO:0000313" key="4">
    <source>
        <dbReference type="Proteomes" id="UP001239462"/>
    </source>
</evidence>
<dbReference type="PANTHER" id="PTHR33608">
    <property type="entry name" value="BLL2464 PROTEIN"/>
    <property type="match status" value="1"/>
</dbReference>
<sequence length="324" mass="36527">MIAKPSTRERKRSEARRKPLPGERASGSDGRPRWLKPDELARLSSIELRARGVVEGFLQGLHRSPFIGYSVEFSSHRRYGPGDDLRHVNWKLFARQRKLYVKEFDAETNLNLYLFVDASRSMQCKIDGAMSKHDYAATLAAAFASLALKQRDAVGLGLFDDGVHRYMDPSAKPGRWEDCLALLAEPRESNTTALAKSLEQAAALAKHRGIVVILSDLVDGDIDGFTKGLQQLRHRGHEVIVFHLLDPFERHLAEGGRYRVLDLESSSELTTNMESVRNDYLNKINQWCERLDDACLLQGVDRIELTTDVPPTGALVEYLVQRSN</sequence>
<dbReference type="SUPFAM" id="SSF53300">
    <property type="entry name" value="vWA-like"/>
    <property type="match status" value="1"/>
</dbReference>
<reference evidence="3 4" key="1">
    <citation type="submission" date="2023-06" db="EMBL/GenBank/DDBJ databases">
        <title>Roseiconus lacunae JC819 isolated from Gulf of Mannar region, Tamil Nadu.</title>
        <authorList>
            <person name="Pk S."/>
            <person name="Ch S."/>
            <person name="Ch V.R."/>
        </authorList>
    </citation>
    <scope>NUCLEOTIDE SEQUENCE [LARGE SCALE GENOMIC DNA]</scope>
    <source>
        <strain evidence="3 4">JC819</strain>
    </source>
</reference>
<dbReference type="EMBL" id="JASZZN010000011">
    <property type="protein sequence ID" value="MDM4016989.1"/>
    <property type="molecule type" value="Genomic_DNA"/>
</dbReference>
<dbReference type="InterPro" id="IPR002035">
    <property type="entry name" value="VWF_A"/>
</dbReference>
<dbReference type="Proteomes" id="UP001239462">
    <property type="component" value="Unassembled WGS sequence"/>
</dbReference>
<feature type="compositionally biased region" description="Basic and acidic residues" evidence="1">
    <location>
        <begin position="1"/>
        <end position="21"/>
    </location>
</feature>
<name>A0ABT7PKH7_9BACT</name>
<comment type="caution">
    <text evidence="3">The sequence shown here is derived from an EMBL/GenBank/DDBJ whole genome shotgun (WGS) entry which is preliminary data.</text>
</comment>
<keyword evidence="4" id="KW-1185">Reference proteome</keyword>
<accession>A0ABT7PKH7</accession>
<dbReference type="Gene3D" id="3.40.50.410">
    <property type="entry name" value="von Willebrand factor, type A domain"/>
    <property type="match status" value="1"/>
</dbReference>
<organism evidence="3 4">
    <name type="scientific">Roseiconus lacunae</name>
    <dbReference type="NCBI Taxonomy" id="2605694"/>
    <lineage>
        <taxon>Bacteria</taxon>
        <taxon>Pseudomonadati</taxon>
        <taxon>Planctomycetota</taxon>
        <taxon>Planctomycetia</taxon>
        <taxon>Pirellulales</taxon>
        <taxon>Pirellulaceae</taxon>
        <taxon>Roseiconus</taxon>
    </lineage>
</organism>
<feature type="region of interest" description="Disordered" evidence="1">
    <location>
        <begin position="1"/>
        <end position="33"/>
    </location>
</feature>
<evidence type="ECO:0000259" key="2">
    <source>
        <dbReference type="SMART" id="SM00327"/>
    </source>
</evidence>
<evidence type="ECO:0000313" key="3">
    <source>
        <dbReference type="EMBL" id="MDM4016989.1"/>
    </source>
</evidence>
<dbReference type="Pfam" id="PF01882">
    <property type="entry name" value="DUF58"/>
    <property type="match status" value="1"/>
</dbReference>
<dbReference type="InterPro" id="IPR002881">
    <property type="entry name" value="DUF58"/>
</dbReference>
<proteinExistence type="predicted"/>
<evidence type="ECO:0000256" key="1">
    <source>
        <dbReference type="SAM" id="MobiDB-lite"/>
    </source>
</evidence>
<protein>
    <submittedName>
        <fullName evidence="3">DUF58 domain-containing protein</fullName>
    </submittedName>
</protein>
<feature type="domain" description="VWFA" evidence="2">
    <location>
        <begin position="109"/>
        <end position="278"/>
    </location>
</feature>
<dbReference type="InterPro" id="IPR036465">
    <property type="entry name" value="vWFA_dom_sf"/>
</dbReference>
<dbReference type="RefSeq" id="WP_289164534.1">
    <property type="nucleotide sequence ID" value="NZ_JASZZN010000011.1"/>
</dbReference>
<dbReference type="SMART" id="SM00327">
    <property type="entry name" value="VWA"/>
    <property type="match status" value="1"/>
</dbReference>
<dbReference type="PANTHER" id="PTHR33608:SF7">
    <property type="entry name" value="DUF58 DOMAIN-CONTAINING PROTEIN"/>
    <property type="match status" value="1"/>
</dbReference>